<evidence type="ECO:0000256" key="1">
    <source>
        <dbReference type="SAM" id="MobiDB-lite"/>
    </source>
</evidence>
<name>A0A392P2K6_9FABA</name>
<keyword evidence="3" id="KW-1185">Reference proteome</keyword>
<dbReference type="AlphaFoldDB" id="A0A392P2K6"/>
<dbReference type="Proteomes" id="UP000265520">
    <property type="component" value="Unassembled WGS sequence"/>
</dbReference>
<organism evidence="2 3">
    <name type="scientific">Trifolium medium</name>
    <dbReference type="NCBI Taxonomy" id="97028"/>
    <lineage>
        <taxon>Eukaryota</taxon>
        <taxon>Viridiplantae</taxon>
        <taxon>Streptophyta</taxon>
        <taxon>Embryophyta</taxon>
        <taxon>Tracheophyta</taxon>
        <taxon>Spermatophyta</taxon>
        <taxon>Magnoliopsida</taxon>
        <taxon>eudicotyledons</taxon>
        <taxon>Gunneridae</taxon>
        <taxon>Pentapetalae</taxon>
        <taxon>rosids</taxon>
        <taxon>fabids</taxon>
        <taxon>Fabales</taxon>
        <taxon>Fabaceae</taxon>
        <taxon>Papilionoideae</taxon>
        <taxon>50 kb inversion clade</taxon>
        <taxon>NPAAA clade</taxon>
        <taxon>Hologalegina</taxon>
        <taxon>IRL clade</taxon>
        <taxon>Trifolieae</taxon>
        <taxon>Trifolium</taxon>
    </lineage>
</organism>
<sequence length="57" mass="6600">MKMRRKPSATKCENGGGSGEDDFENSKRLNERGDWNENPLKNEENTKIEMELELTLE</sequence>
<feature type="compositionally biased region" description="Basic and acidic residues" evidence="1">
    <location>
        <begin position="24"/>
        <end position="50"/>
    </location>
</feature>
<dbReference type="EMBL" id="LXQA010057370">
    <property type="protein sequence ID" value="MCI05045.1"/>
    <property type="molecule type" value="Genomic_DNA"/>
</dbReference>
<feature type="region of interest" description="Disordered" evidence="1">
    <location>
        <begin position="1"/>
        <end position="57"/>
    </location>
</feature>
<evidence type="ECO:0000313" key="2">
    <source>
        <dbReference type="EMBL" id="MCI05045.1"/>
    </source>
</evidence>
<proteinExistence type="predicted"/>
<gene>
    <name evidence="2" type="ORF">A2U01_0026094</name>
</gene>
<protein>
    <submittedName>
        <fullName evidence="2">Uncharacterized protein</fullName>
    </submittedName>
</protein>
<reference evidence="2 3" key="1">
    <citation type="journal article" date="2018" name="Front. Plant Sci.">
        <title>Red Clover (Trifolium pratense) and Zigzag Clover (T. medium) - A Picture of Genomic Similarities and Differences.</title>
        <authorList>
            <person name="Dluhosova J."/>
            <person name="Istvanek J."/>
            <person name="Nedelnik J."/>
            <person name="Repkova J."/>
        </authorList>
    </citation>
    <scope>NUCLEOTIDE SEQUENCE [LARGE SCALE GENOMIC DNA]</scope>
    <source>
        <strain evidence="3">cv. 10/8</strain>
        <tissue evidence="2">Leaf</tissue>
    </source>
</reference>
<accession>A0A392P2K6</accession>
<comment type="caution">
    <text evidence="2">The sequence shown here is derived from an EMBL/GenBank/DDBJ whole genome shotgun (WGS) entry which is preliminary data.</text>
</comment>
<evidence type="ECO:0000313" key="3">
    <source>
        <dbReference type="Proteomes" id="UP000265520"/>
    </source>
</evidence>